<dbReference type="AlphaFoldDB" id="A0A401UPR8"/>
<dbReference type="PANTHER" id="PTHR43280:SF34">
    <property type="entry name" value="ARAC-FAMILY TRANSCRIPTIONAL REGULATOR"/>
    <property type="match status" value="1"/>
</dbReference>
<dbReference type="InterPro" id="IPR018060">
    <property type="entry name" value="HTH_AraC"/>
</dbReference>
<proteinExistence type="predicted"/>
<name>A0A401UPR8_9CLOT</name>
<dbReference type="PANTHER" id="PTHR43280">
    <property type="entry name" value="ARAC-FAMILY TRANSCRIPTIONAL REGULATOR"/>
    <property type="match status" value="1"/>
</dbReference>
<evidence type="ECO:0000256" key="3">
    <source>
        <dbReference type="ARBA" id="ARBA00023163"/>
    </source>
</evidence>
<dbReference type="OrthoDB" id="9776971at2"/>
<evidence type="ECO:0000256" key="2">
    <source>
        <dbReference type="ARBA" id="ARBA00023125"/>
    </source>
</evidence>
<dbReference type="EMBL" id="BHYK01000019">
    <property type="protein sequence ID" value="GCD11511.1"/>
    <property type="molecule type" value="Genomic_DNA"/>
</dbReference>
<dbReference type="Gene3D" id="2.60.40.1500">
    <property type="entry name" value="Glycosyl hydrolase domain, family 39"/>
    <property type="match status" value="1"/>
</dbReference>
<dbReference type="InterPro" id="IPR003313">
    <property type="entry name" value="AraC-bd"/>
</dbReference>
<dbReference type="InterPro" id="IPR018062">
    <property type="entry name" value="HTH_AraC-typ_CS"/>
</dbReference>
<keyword evidence="3" id="KW-0804">Transcription</keyword>
<organism evidence="5 6">
    <name type="scientific">Clostridium tagluense</name>
    <dbReference type="NCBI Taxonomy" id="360422"/>
    <lineage>
        <taxon>Bacteria</taxon>
        <taxon>Bacillati</taxon>
        <taxon>Bacillota</taxon>
        <taxon>Clostridia</taxon>
        <taxon>Eubacteriales</taxon>
        <taxon>Clostridiaceae</taxon>
        <taxon>Clostridium</taxon>
    </lineage>
</organism>
<dbReference type="Gene3D" id="1.10.10.60">
    <property type="entry name" value="Homeodomain-like"/>
    <property type="match status" value="2"/>
</dbReference>
<keyword evidence="2" id="KW-0238">DNA-binding</keyword>
<dbReference type="RefSeq" id="WP_125003398.1">
    <property type="nucleotide sequence ID" value="NZ_BHYK01000019.1"/>
</dbReference>
<accession>A0A401UPR8</accession>
<dbReference type="Pfam" id="PF02311">
    <property type="entry name" value="AraC_binding"/>
    <property type="match status" value="1"/>
</dbReference>
<evidence type="ECO:0000313" key="6">
    <source>
        <dbReference type="Proteomes" id="UP000287872"/>
    </source>
</evidence>
<dbReference type="InterPro" id="IPR037923">
    <property type="entry name" value="HTH-like"/>
</dbReference>
<dbReference type="PROSITE" id="PS00041">
    <property type="entry name" value="HTH_ARAC_FAMILY_1"/>
    <property type="match status" value="1"/>
</dbReference>
<protein>
    <submittedName>
        <fullName evidence="5">AraC family transcriptional regulator</fullName>
    </submittedName>
</protein>
<evidence type="ECO:0000313" key="5">
    <source>
        <dbReference type="EMBL" id="GCD11511.1"/>
    </source>
</evidence>
<dbReference type="SUPFAM" id="SSF51011">
    <property type="entry name" value="Glycosyl hydrolase domain"/>
    <property type="match status" value="1"/>
</dbReference>
<dbReference type="Pfam" id="PF12833">
    <property type="entry name" value="HTH_18"/>
    <property type="match status" value="1"/>
</dbReference>
<dbReference type="InterPro" id="IPR009057">
    <property type="entry name" value="Homeodomain-like_sf"/>
</dbReference>
<dbReference type="Proteomes" id="UP000287872">
    <property type="component" value="Unassembled WGS sequence"/>
</dbReference>
<dbReference type="Gene3D" id="3.20.20.80">
    <property type="entry name" value="Glycosidases"/>
    <property type="match status" value="1"/>
</dbReference>
<dbReference type="SUPFAM" id="SSF51215">
    <property type="entry name" value="Regulatory protein AraC"/>
    <property type="match status" value="1"/>
</dbReference>
<dbReference type="SUPFAM" id="SSF46689">
    <property type="entry name" value="Homeodomain-like"/>
    <property type="match status" value="1"/>
</dbReference>
<reference evidence="5 6" key="1">
    <citation type="submission" date="2018-11" db="EMBL/GenBank/DDBJ databases">
        <title>Genome sequencing and assembly of Clostridium tagluense strain A121.</title>
        <authorList>
            <person name="Murakami T."/>
            <person name="Segawa T."/>
            <person name="Shcherbakova V.A."/>
            <person name="Mori H."/>
            <person name="Yoshimura Y."/>
        </authorList>
    </citation>
    <scope>NUCLEOTIDE SEQUENCE [LARGE SCALE GENOMIC DNA]</scope>
    <source>
        <strain evidence="5 6">A121</strain>
    </source>
</reference>
<gene>
    <name evidence="5" type="ORF">Ctaglu_31340</name>
</gene>
<evidence type="ECO:0000259" key="4">
    <source>
        <dbReference type="PROSITE" id="PS01124"/>
    </source>
</evidence>
<dbReference type="PROSITE" id="PS01124">
    <property type="entry name" value="HTH_ARAC_FAMILY_2"/>
    <property type="match status" value="1"/>
</dbReference>
<evidence type="ECO:0000256" key="1">
    <source>
        <dbReference type="ARBA" id="ARBA00023015"/>
    </source>
</evidence>
<dbReference type="GO" id="GO:0003700">
    <property type="term" value="F:DNA-binding transcription factor activity"/>
    <property type="evidence" value="ECO:0007669"/>
    <property type="project" value="InterPro"/>
</dbReference>
<keyword evidence="6" id="KW-1185">Reference proteome</keyword>
<dbReference type="SMART" id="SM00342">
    <property type="entry name" value="HTH_ARAC"/>
    <property type="match status" value="1"/>
</dbReference>
<feature type="domain" description="HTH araC/xylS-type" evidence="4">
    <location>
        <begin position="175"/>
        <end position="273"/>
    </location>
</feature>
<comment type="caution">
    <text evidence="5">The sequence shown here is derived from an EMBL/GenBank/DDBJ whole genome shotgun (WGS) entry which is preliminary data.</text>
</comment>
<dbReference type="InterPro" id="IPR014710">
    <property type="entry name" value="RmlC-like_jellyroll"/>
</dbReference>
<dbReference type="Gene3D" id="2.60.120.10">
    <property type="entry name" value="Jelly Rolls"/>
    <property type="match status" value="1"/>
</dbReference>
<sequence>MRKEYISFINDLPINISLESVTDYPIHWHNSIEIIFVLEGSVNVLIESGNYEVYESEIEIVNCDEAHRIYSDVKNKVLIFHLDPIFFEKYYDDMKNIYFYTNSSEEGAQQEEKYDVLRKYLSILACEIIQKSENFDDQIEAVLVKLLFHLINKFHYLNYDEKDLKENVIQFQRYHRIRKYIYNNYMNKISLQDIANQEYLSSYYLSHQIKEMAGTNFSELVNIVRVDESIKLLLDTDKTISDISMDVGFSHTRYYNKNFKDHYNCTPLQFRKKYHVPEGEFDSFKKMDTHDLSQTLEYISYYLEDYDRFNYTNKIIKIQTDSLLPGTNLEHSWKEKINLGQAEELVKAGEQGYLRSIQEAIGFENGIVQNLFGKGMKVYFNENVKFLNWNEVEKLLEFLMDISLVPLIILNQTFEDKSSFIKLLESFIMYFADIYGIEVVKLWKFQASSDLSVEYIDITREIFEKYELQNLIEDPFNVPETINTIYDSSYMLPYIIHNFISGNNNSLLTLKAFDTVDENSILNNELFFGSPGLLTLNGIRKVSYYAYYLLSKLGNEVIDQGDGYIITRQDEDIQVLLYSYSDELNSLIKLEDLPKGKGSKNITERKISLSIKNLVNDYKVIKYEIGENFGSAYDIWLRMGKPKRLGYDEWKILTKISTPNVSLSYAKKTAVYNNIIKIEGYGSTLIVLQKVQKHLF</sequence>
<keyword evidence="1" id="KW-0805">Transcription regulation</keyword>
<dbReference type="GO" id="GO:0043565">
    <property type="term" value="F:sequence-specific DNA binding"/>
    <property type="evidence" value="ECO:0007669"/>
    <property type="project" value="InterPro"/>
</dbReference>